<dbReference type="Proteomes" id="UP000549394">
    <property type="component" value="Unassembled WGS sequence"/>
</dbReference>
<keyword evidence="8 11" id="KW-0333">Golgi apparatus</keyword>
<keyword evidence="13" id="KW-1185">Reference proteome</keyword>
<reference evidence="12 13" key="1">
    <citation type="submission" date="2020-08" db="EMBL/GenBank/DDBJ databases">
        <authorList>
            <person name="Hejnol A."/>
        </authorList>
    </citation>
    <scope>NUCLEOTIDE SEQUENCE [LARGE SCALE GENOMIC DNA]</scope>
</reference>
<evidence type="ECO:0000256" key="11">
    <source>
        <dbReference type="RuleBase" id="RU363063"/>
    </source>
</evidence>
<dbReference type="EMBL" id="CAJFCJ010000008">
    <property type="protein sequence ID" value="CAD5118366.1"/>
    <property type="molecule type" value="Genomic_DNA"/>
</dbReference>
<dbReference type="GO" id="GO:0016758">
    <property type="term" value="F:hexosyltransferase activity"/>
    <property type="evidence" value="ECO:0007669"/>
    <property type="project" value="InterPro"/>
</dbReference>
<keyword evidence="7" id="KW-1133">Transmembrane helix</keyword>
<comment type="similarity">
    <text evidence="2 11">Belongs to the glycosyltransferase 31 family.</text>
</comment>
<dbReference type="Pfam" id="PF01762">
    <property type="entry name" value="Galactosyl_T"/>
    <property type="match status" value="1"/>
</dbReference>
<proteinExistence type="inferred from homology"/>
<keyword evidence="3 11" id="KW-0328">Glycosyltransferase</keyword>
<organism evidence="12 13">
    <name type="scientific">Dimorphilus gyrociliatus</name>
    <dbReference type="NCBI Taxonomy" id="2664684"/>
    <lineage>
        <taxon>Eukaryota</taxon>
        <taxon>Metazoa</taxon>
        <taxon>Spiralia</taxon>
        <taxon>Lophotrochozoa</taxon>
        <taxon>Annelida</taxon>
        <taxon>Polychaeta</taxon>
        <taxon>Polychaeta incertae sedis</taxon>
        <taxon>Dinophilidae</taxon>
        <taxon>Dimorphilus</taxon>
    </lineage>
</organism>
<dbReference type="PANTHER" id="PTHR11214:SF364">
    <property type="entry name" value="HEXOSYLTRANSFERASE"/>
    <property type="match status" value="1"/>
</dbReference>
<dbReference type="InterPro" id="IPR002659">
    <property type="entry name" value="Glyco_trans_31"/>
</dbReference>
<evidence type="ECO:0000256" key="8">
    <source>
        <dbReference type="ARBA" id="ARBA00023034"/>
    </source>
</evidence>
<evidence type="ECO:0000256" key="4">
    <source>
        <dbReference type="ARBA" id="ARBA00022679"/>
    </source>
</evidence>
<gene>
    <name evidence="12" type="ORF">DGYR_LOCUS6755</name>
</gene>
<evidence type="ECO:0000313" key="12">
    <source>
        <dbReference type="EMBL" id="CAD5118366.1"/>
    </source>
</evidence>
<keyword evidence="10" id="KW-0325">Glycoprotein</keyword>
<evidence type="ECO:0000256" key="9">
    <source>
        <dbReference type="ARBA" id="ARBA00023136"/>
    </source>
</evidence>
<keyword evidence="5" id="KW-0812">Transmembrane</keyword>
<dbReference type="Gene3D" id="3.90.550.50">
    <property type="match status" value="1"/>
</dbReference>
<dbReference type="AlphaFoldDB" id="A0A7I8VPX7"/>
<evidence type="ECO:0000256" key="1">
    <source>
        <dbReference type="ARBA" id="ARBA00004323"/>
    </source>
</evidence>
<name>A0A7I8VPX7_9ANNE</name>
<protein>
    <recommendedName>
        <fullName evidence="11">Hexosyltransferase</fullName>
        <ecNumber evidence="11">2.4.1.-</ecNumber>
    </recommendedName>
</protein>
<dbReference type="EC" id="2.4.1.-" evidence="11"/>
<evidence type="ECO:0000256" key="7">
    <source>
        <dbReference type="ARBA" id="ARBA00022989"/>
    </source>
</evidence>
<dbReference type="OrthoDB" id="6274240at2759"/>
<dbReference type="PANTHER" id="PTHR11214">
    <property type="entry name" value="BETA-1,3-N-ACETYLGLUCOSAMINYLTRANSFERASE"/>
    <property type="match status" value="1"/>
</dbReference>
<evidence type="ECO:0000256" key="6">
    <source>
        <dbReference type="ARBA" id="ARBA00022968"/>
    </source>
</evidence>
<dbReference type="GO" id="GO:0000139">
    <property type="term" value="C:Golgi membrane"/>
    <property type="evidence" value="ECO:0007669"/>
    <property type="project" value="UniProtKB-SubCell"/>
</dbReference>
<evidence type="ECO:0000256" key="2">
    <source>
        <dbReference type="ARBA" id="ARBA00008661"/>
    </source>
</evidence>
<evidence type="ECO:0000256" key="5">
    <source>
        <dbReference type="ARBA" id="ARBA00022692"/>
    </source>
</evidence>
<evidence type="ECO:0000256" key="3">
    <source>
        <dbReference type="ARBA" id="ARBA00022676"/>
    </source>
</evidence>
<dbReference type="GO" id="GO:0006493">
    <property type="term" value="P:protein O-linked glycosylation"/>
    <property type="evidence" value="ECO:0007669"/>
    <property type="project" value="TreeGrafter"/>
</dbReference>
<keyword evidence="6" id="KW-0735">Signal-anchor</keyword>
<accession>A0A7I8VPX7</accession>
<comment type="subcellular location">
    <subcellularLocation>
        <location evidence="1 11">Golgi apparatus membrane</location>
        <topology evidence="1 11">Single-pass type II membrane protein</topology>
    </subcellularLocation>
</comment>
<comment type="caution">
    <text evidence="12">The sequence shown here is derived from an EMBL/GenBank/DDBJ whole genome shotgun (WGS) entry which is preliminary data.</text>
</comment>
<keyword evidence="4" id="KW-0808">Transferase</keyword>
<sequence>MARVGEIWKKLILACLIIIAIHSTANFLLTKVSNTTTTTTTTLNEREKSVLLKSFNRKVDGTIDVTFNLDVENVKKETGKQITIKQTTEKVQYTPHPPPTIPQVYRGNDICEKNKPTLIIYVHSAPNNIIRRSRLRQTWADNNLFKDKYFQVVFVLGRPSSASVQENIDTENKEYGDIIQGDFKDQYRNLTLKAIFALKWLRDSCPSAKFALKSDDDVFMNVFEIRKLTEEKKYQEDEKFLFCAFYHAKQMPILRNPKTCMKWCVEDYEFPGEVTFPPYCAGLGFLLKTSAVPFLLDNVAKTPFFWIDDVYTTGLLVKNIPNLNIIDMSKKITMNSIEAIKLYKNNDKSLRAPIFILVSSGKQIKTLFKLSYLRLSDEEKKIVNFDVQKYNITTN</sequence>
<evidence type="ECO:0000313" key="13">
    <source>
        <dbReference type="Proteomes" id="UP000549394"/>
    </source>
</evidence>
<keyword evidence="9" id="KW-0472">Membrane</keyword>
<evidence type="ECO:0000256" key="10">
    <source>
        <dbReference type="ARBA" id="ARBA00023180"/>
    </source>
</evidence>
<dbReference type="FunFam" id="3.90.550.50:FF:000001">
    <property type="entry name" value="Hexosyltransferase"/>
    <property type="match status" value="1"/>
</dbReference>